<gene>
    <name evidence="2" type="ORF">KHY36_00015</name>
</gene>
<name>A0A943HHR9_9FIRM</name>
<organism evidence="2 3">
    <name type="scientific">Subdoligranulum variabile</name>
    <dbReference type="NCBI Taxonomy" id="214851"/>
    <lineage>
        <taxon>Bacteria</taxon>
        <taxon>Bacillati</taxon>
        <taxon>Bacillota</taxon>
        <taxon>Clostridia</taxon>
        <taxon>Eubacteriales</taxon>
        <taxon>Oscillospiraceae</taxon>
        <taxon>Subdoligranulum</taxon>
    </lineage>
</organism>
<feature type="domain" description="DUF4422" evidence="1">
    <location>
        <begin position="5"/>
        <end position="221"/>
    </location>
</feature>
<reference evidence="2" key="1">
    <citation type="submission" date="2021-02" db="EMBL/GenBank/DDBJ databases">
        <title>Infant gut strain persistence is associated with maternal origin, phylogeny, and functional potential including surface adhesion and iron acquisition.</title>
        <authorList>
            <person name="Lou Y.C."/>
        </authorList>
    </citation>
    <scope>NUCLEOTIDE SEQUENCE</scope>
    <source>
        <strain evidence="2">L3_101_000M1_dasL3_101_000M1_concoct_87</strain>
    </source>
</reference>
<dbReference type="AlphaFoldDB" id="A0A943HHR9"/>
<sequence>MQTTIIVATHKPYWVPDDPMYLPVQMGHAIHPAIGYIGDDTGENISERNANFCELTGLYWAAHNIDSDYIGIVHYRRYFASRRKSRFAAKKSRVISHEELCSILATTNVVLPKERHYFIETNYTQYIHAHHKRDLETTRAIIARKCPEYLPAYDLYMSKTHGHHFNMFVMKKELLQHYCTWLFDILFELEKELDMTGYTVNDRRVFGFVSERLLDAWLITNNISFEELDIVYMEHQNWLHKGTAFLKRKFFPKKDD</sequence>
<evidence type="ECO:0000313" key="3">
    <source>
        <dbReference type="Proteomes" id="UP000759273"/>
    </source>
</evidence>
<accession>A0A943HHR9</accession>
<evidence type="ECO:0000313" key="2">
    <source>
        <dbReference type="EMBL" id="MBS5330906.1"/>
    </source>
</evidence>
<dbReference type="Proteomes" id="UP000759273">
    <property type="component" value="Unassembled WGS sequence"/>
</dbReference>
<proteinExistence type="predicted"/>
<dbReference type="EMBL" id="JAGZGG010000001">
    <property type="protein sequence ID" value="MBS5330906.1"/>
    <property type="molecule type" value="Genomic_DNA"/>
</dbReference>
<comment type="caution">
    <text evidence="2">The sequence shown here is derived from an EMBL/GenBank/DDBJ whole genome shotgun (WGS) entry which is preliminary data.</text>
</comment>
<evidence type="ECO:0000259" key="1">
    <source>
        <dbReference type="Pfam" id="PF14393"/>
    </source>
</evidence>
<dbReference type="InterPro" id="IPR025536">
    <property type="entry name" value="DUF4422"/>
</dbReference>
<dbReference type="Pfam" id="PF14393">
    <property type="entry name" value="DUF4422"/>
    <property type="match status" value="1"/>
</dbReference>
<protein>
    <submittedName>
        <fullName evidence="2">DUF4422 domain-containing protein</fullName>
    </submittedName>
</protein>